<dbReference type="SUPFAM" id="SSF102588">
    <property type="entry name" value="LmbE-like"/>
    <property type="match status" value="1"/>
</dbReference>
<dbReference type="Proteomes" id="UP001595829">
    <property type="component" value="Unassembled WGS sequence"/>
</dbReference>
<accession>A0ABV9XAS5</accession>
<gene>
    <name evidence="2" type="ORF">ACFPM3_04175</name>
</gene>
<dbReference type="GO" id="GO:0016787">
    <property type="term" value="F:hydrolase activity"/>
    <property type="evidence" value="ECO:0007669"/>
    <property type="project" value="UniProtKB-KW"/>
</dbReference>
<proteinExistence type="predicted"/>
<reference evidence="3" key="1">
    <citation type="journal article" date="2019" name="Int. J. Syst. Evol. Microbiol.">
        <title>The Global Catalogue of Microorganisms (GCM) 10K type strain sequencing project: providing services to taxonomists for standard genome sequencing and annotation.</title>
        <authorList>
            <consortium name="The Broad Institute Genomics Platform"/>
            <consortium name="The Broad Institute Genome Sequencing Center for Infectious Disease"/>
            <person name="Wu L."/>
            <person name="Ma J."/>
        </authorList>
    </citation>
    <scope>NUCLEOTIDE SEQUENCE [LARGE SCALE GENOMIC DNA]</scope>
    <source>
        <strain evidence="3">CGMCC 4.1648</strain>
    </source>
</reference>
<dbReference type="InterPro" id="IPR024078">
    <property type="entry name" value="LmbE-like_dom_sf"/>
</dbReference>
<keyword evidence="3" id="KW-1185">Reference proteome</keyword>
<keyword evidence="1" id="KW-0862">Zinc</keyword>
<dbReference type="Pfam" id="PF02585">
    <property type="entry name" value="PIG-L"/>
    <property type="match status" value="1"/>
</dbReference>
<dbReference type="Gene3D" id="3.40.50.10320">
    <property type="entry name" value="LmbE-like"/>
    <property type="match status" value="1"/>
</dbReference>
<evidence type="ECO:0000256" key="1">
    <source>
        <dbReference type="ARBA" id="ARBA00022833"/>
    </source>
</evidence>
<name>A0ABV9XAS5_9ACTN</name>
<dbReference type="InterPro" id="IPR003737">
    <property type="entry name" value="GlcNAc_PI_deacetylase-related"/>
</dbReference>
<keyword evidence="2" id="KW-0378">Hydrolase</keyword>
<evidence type="ECO:0000313" key="3">
    <source>
        <dbReference type="Proteomes" id="UP001595829"/>
    </source>
</evidence>
<dbReference type="EMBL" id="JBHSJD010000002">
    <property type="protein sequence ID" value="MFC5021350.1"/>
    <property type="molecule type" value="Genomic_DNA"/>
</dbReference>
<organism evidence="2 3">
    <name type="scientific">Streptomyces coeruleoprunus</name>
    <dbReference type="NCBI Taxonomy" id="285563"/>
    <lineage>
        <taxon>Bacteria</taxon>
        <taxon>Bacillati</taxon>
        <taxon>Actinomycetota</taxon>
        <taxon>Actinomycetes</taxon>
        <taxon>Kitasatosporales</taxon>
        <taxon>Streptomycetaceae</taxon>
        <taxon>Streptomyces</taxon>
    </lineage>
</organism>
<dbReference type="EC" id="3.5.1.-" evidence="2"/>
<sequence>MGEPTWEVTDEPAGALAARLREGRTLLVSPHPDDVAYSCGGLLAAVGRPAHATLLTVFTRSAWALPKRLRRAGVRVISARRREEELRYCRLRGLADYRPLGFDDASLRGYDDVAEVSSSVEADGLRGAVEEAVSAAVRASGADTVLAPAAVGGHIDHLLVHGAVRGAVGNGALLLFYEDLPYAGQHDLGDVERTLRDERGLVPYAGVDVSGVVEDKVRGMYVYGSQTDDECVRETLWHARRTACPHVAAGRPPVAVGSAAEARAMGAGRPTCAVGGRAFAYAERVWAVAAPAEAR</sequence>
<protein>
    <submittedName>
        <fullName evidence="2">PIG-L deacetylase family protein</fullName>
        <ecNumber evidence="2">3.5.1.-</ecNumber>
    </submittedName>
</protein>
<dbReference type="RefSeq" id="WP_345693318.1">
    <property type="nucleotide sequence ID" value="NZ_BAABIT010000001.1"/>
</dbReference>
<comment type="caution">
    <text evidence="2">The sequence shown here is derived from an EMBL/GenBank/DDBJ whole genome shotgun (WGS) entry which is preliminary data.</text>
</comment>
<evidence type="ECO:0000313" key="2">
    <source>
        <dbReference type="EMBL" id="MFC5021350.1"/>
    </source>
</evidence>